<dbReference type="Proteomes" id="UP000503017">
    <property type="component" value="Chromosome"/>
</dbReference>
<reference evidence="3 4" key="1">
    <citation type="submission" date="2018-10" db="EMBL/GenBank/DDBJ databases">
        <authorList>
            <person name="Perry B.J."/>
            <person name="Sullivan J.T."/>
            <person name="Murphy R.J.T."/>
            <person name="Ramsay J.P."/>
            <person name="Ronson C.W."/>
        </authorList>
    </citation>
    <scope>NUCLEOTIDE SEQUENCE [LARGE SCALE GENOMIC DNA]</scope>
    <source>
        <strain evidence="3 4">R88b</strain>
    </source>
</reference>
<evidence type="ECO:0000313" key="4">
    <source>
        <dbReference type="Proteomes" id="UP000503017"/>
    </source>
</evidence>
<accession>A0A6M7WSF6</accession>
<protein>
    <recommendedName>
        <fullName evidence="5">Secreted protein</fullName>
    </recommendedName>
</protein>
<evidence type="ECO:0000313" key="3">
    <source>
        <dbReference type="EMBL" id="QKD03579.1"/>
    </source>
</evidence>
<dbReference type="AlphaFoldDB" id="A0A6M7WSF6"/>
<dbReference type="EMBL" id="CP033367">
    <property type="protein sequence ID" value="QKD03579.1"/>
    <property type="molecule type" value="Genomic_DNA"/>
</dbReference>
<feature type="signal peptide" evidence="2">
    <location>
        <begin position="1"/>
        <end position="17"/>
    </location>
</feature>
<name>A0A6M7WSF6_RHILI</name>
<gene>
    <name evidence="3" type="ORF">EB235_20555</name>
</gene>
<feature type="region of interest" description="Disordered" evidence="1">
    <location>
        <begin position="65"/>
        <end position="84"/>
    </location>
</feature>
<evidence type="ECO:0000256" key="2">
    <source>
        <dbReference type="SAM" id="SignalP"/>
    </source>
</evidence>
<sequence>MTLLRIALLCATMTCMAGVPAARAEDQPAQPNAQAAPEPAPAIHCEGQNCLPPAKDPVLDCKGQDCTPAPATDQTPAPEIQKLK</sequence>
<feature type="compositionally biased region" description="Low complexity" evidence="1">
    <location>
        <begin position="67"/>
        <end position="78"/>
    </location>
</feature>
<feature type="chain" id="PRO_5026776776" description="Secreted protein" evidence="2">
    <location>
        <begin position="18"/>
        <end position="84"/>
    </location>
</feature>
<evidence type="ECO:0008006" key="5">
    <source>
        <dbReference type="Google" id="ProtNLM"/>
    </source>
</evidence>
<keyword evidence="2" id="KW-0732">Signal</keyword>
<evidence type="ECO:0000256" key="1">
    <source>
        <dbReference type="SAM" id="MobiDB-lite"/>
    </source>
</evidence>
<proteinExistence type="predicted"/>
<organism evidence="3 4">
    <name type="scientific">Mesorhizobium loti R88b</name>
    <dbReference type="NCBI Taxonomy" id="935548"/>
    <lineage>
        <taxon>Bacteria</taxon>
        <taxon>Pseudomonadati</taxon>
        <taxon>Pseudomonadota</taxon>
        <taxon>Alphaproteobacteria</taxon>
        <taxon>Hyphomicrobiales</taxon>
        <taxon>Phyllobacteriaceae</taxon>
        <taxon>Mesorhizobium</taxon>
    </lineage>
</organism>